<dbReference type="Gene3D" id="3.40.50.1820">
    <property type="entry name" value="alpha/beta hydrolase"/>
    <property type="match status" value="1"/>
</dbReference>
<evidence type="ECO:0000256" key="1">
    <source>
        <dbReference type="SAM" id="SignalP"/>
    </source>
</evidence>
<dbReference type="EMBL" id="JAESVA010000012">
    <property type="protein sequence ID" value="MCB8883282.1"/>
    <property type="molecule type" value="Genomic_DNA"/>
</dbReference>
<feature type="signal peptide" evidence="1">
    <location>
        <begin position="1"/>
        <end position="21"/>
    </location>
</feature>
<name>A0A963Z5M9_9PROT</name>
<feature type="domain" description="AB hydrolase-1" evidence="2">
    <location>
        <begin position="126"/>
        <end position="385"/>
    </location>
</feature>
<dbReference type="SUPFAM" id="SSF53474">
    <property type="entry name" value="alpha/beta-Hydrolases"/>
    <property type="match status" value="1"/>
</dbReference>
<evidence type="ECO:0000259" key="2">
    <source>
        <dbReference type="Pfam" id="PF00561"/>
    </source>
</evidence>
<dbReference type="InterPro" id="IPR000073">
    <property type="entry name" value="AB_hydrolase_1"/>
</dbReference>
<dbReference type="InterPro" id="IPR051321">
    <property type="entry name" value="PHA/PHB_synthase"/>
</dbReference>
<sequence>MLRRGPRPLLMHLSLAMMKSAALSSAWPSWNAGLAAATAMPGVPMQAAAAARLTQIAARVAAGGPAAEAKFAQTLLHQVWGEDRAFLAGIAAYRRHPYQRRVAEPLAVWQEGNSHLLDYAPGSIDPVVLVVPSLINRAYVLDLRPQASLMRFLAGSGLRPLLLDWGAPGRIETSFTLTDYIAGRLERAIQAIGKPVILIGYCMGGLLALGAALRRTDAVRGLALLATPWDFHAEDATHARTLAGLLPALEPAMALTGTLPTDLLQMLFACLAPFETPAKYRHFGTLDQTGASAELFVALEDWLNDGTPLAAPVARSCLGEWYGENRTAAGLWMVAGAPVLPETLKVPSFVAIPNRDRIVPPASAMALADRLPGAKTHRPAAGHIGMAAGRRAETELWRPLRDWCASL</sequence>
<evidence type="ECO:0000313" key="3">
    <source>
        <dbReference type="EMBL" id="MCB8883282.1"/>
    </source>
</evidence>
<dbReference type="Pfam" id="PF00561">
    <property type="entry name" value="Abhydrolase_1"/>
    <property type="match status" value="1"/>
</dbReference>
<keyword evidence="4" id="KW-1185">Reference proteome</keyword>
<gene>
    <name evidence="3" type="ORF">ACELLULO517_23740</name>
</gene>
<dbReference type="AlphaFoldDB" id="A0A963Z5M9"/>
<evidence type="ECO:0000313" key="4">
    <source>
        <dbReference type="Proteomes" id="UP000721844"/>
    </source>
</evidence>
<organism evidence="3 4">
    <name type="scientific">Acidisoma cellulosilyticum</name>
    <dbReference type="NCBI Taxonomy" id="2802395"/>
    <lineage>
        <taxon>Bacteria</taxon>
        <taxon>Pseudomonadati</taxon>
        <taxon>Pseudomonadota</taxon>
        <taxon>Alphaproteobacteria</taxon>
        <taxon>Acetobacterales</taxon>
        <taxon>Acidocellaceae</taxon>
        <taxon>Acidisoma</taxon>
    </lineage>
</organism>
<dbReference type="PANTHER" id="PTHR36837">
    <property type="entry name" value="POLY(3-HYDROXYALKANOATE) POLYMERASE SUBUNIT PHAC"/>
    <property type="match status" value="1"/>
</dbReference>
<dbReference type="GO" id="GO:0016787">
    <property type="term" value="F:hydrolase activity"/>
    <property type="evidence" value="ECO:0007669"/>
    <property type="project" value="UniProtKB-KW"/>
</dbReference>
<dbReference type="InterPro" id="IPR029058">
    <property type="entry name" value="AB_hydrolase_fold"/>
</dbReference>
<accession>A0A963Z5M9</accession>
<keyword evidence="3" id="KW-0378">Hydrolase</keyword>
<reference evidence="3 4" key="1">
    <citation type="journal article" date="2021" name="Microorganisms">
        <title>Acidisoma silvae sp. nov. and Acidisomacellulosilytica sp. nov., Two Acidophilic Bacteria Isolated from Decaying Wood, Hydrolyzing Cellulose and Producing Poly-3-hydroxybutyrate.</title>
        <authorList>
            <person name="Mieszkin S."/>
            <person name="Pouder E."/>
            <person name="Uroz S."/>
            <person name="Simon-Colin C."/>
            <person name="Alain K."/>
        </authorList>
    </citation>
    <scope>NUCLEOTIDE SEQUENCE [LARGE SCALE GENOMIC DNA]</scope>
    <source>
        <strain evidence="3 4">HW T5.17</strain>
    </source>
</reference>
<comment type="caution">
    <text evidence="3">The sequence shown here is derived from an EMBL/GenBank/DDBJ whole genome shotgun (WGS) entry which is preliminary data.</text>
</comment>
<proteinExistence type="predicted"/>
<feature type="chain" id="PRO_5038044915" evidence="1">
    <location>
        <begin position="22"/>
        <end position="407"/>
    </location>
</feature>
<dbReference type="Proteomes" id="UP000721844">
    <property type="component" value="Unassembled WGS sequence"/>
</dbReference>
<keyword evidence="1" id="KW-0732">Signal</keyword>
<dbReference type="PANTHER" id="PTHR36837:SF2">
    <property type="entry name" value="POLY(3-HYDROXYALKANOATE) POLYMERASE SUBUNIT PHAC"/>
    <property type="match status" value="1"/>
</dbReference>
<protein>
    <submittedName>
        <fullName evidence="3">Alpha/beta hydrolase</fullName>
    </submittedName>
</protein>